<dbReference type="InterPro" id="IPR000008">
    <property type="entry name" value="C2_dom"/>
</dbReference>
<dbReference type="PROSITE" id="PS50004">
    <property type="entry name" value="C2"/>
    <property type="match status" value="1"/>
</dbReference>
<dbReference type="EMBL" id="RCMK01000417">
    <property type="protein sequence ID" value="KAG2929957.1"/>
    <property type="molecule type" value="Genomic_DNA"/>
</dbReference>
<reference evidence="2" key="1">
    <citation type="submission" date="2018-10" db="EMBL/GenBank/DDBJ databases">
        <title>Effector identification in a new, highly contiguous assembly of the strawberry crown rot pathogen Phytophthora cactorum.</title>
        <authorList>
            <person name="Armitage A.D."/>
            <person name="Nellist C.F."/>
            <person name="Bates H."/>
            <person name="Vickerstaff R.J."/>
            <person name="Harrison R.J."/>
        </authorList>
    </citation>
    <scope>NUCLEOTIDE SEQUENCE</scope>
    <source>
        <strain evidence="2">15-7</strain>
        <strain evidence="3">4040</strain>
    </source>
</reference>
<dbReference type="InterPro" id="IPR035892">
    <property type="entry name" value="C2_domain_sf"/>
</dbReference>
<dbReference type="CDD" id="cd00030">
    <property type="entry name" value="C2"/>
    <property type="match status" value="1"/>
</dbReference>
<proteinExistence type="predicted"/>
<dbReference type="PANTHER" id="PTHR45761">
    <property type="entry name" value="EXTENDED SYNAPTOTAGMIN-LIKE PROTEIN 2, ISOFORM C"/>
    <property type="match status" value="1"/>
</dbReference>
<evidence type="ECO:0000313" key="4">
    <source>
        <dbReference type="Proteomes" id="UP000735874"/>
    </source>
</evidence>
<gene>
    <name evidence="2" type="ORF">PC113_g11117</name>
    <name evidence="3" type="ORF">PC117_g13861</name>
</gene>
<feature type="domain" description="C2" evidence="1">
    <location>
        <begin position="313"/>
        <end position="434"/>
    </location>
</feature>
<evidence type="ECO:0000313" key="3">
    <source>
        <dbReference type="EMBL" id="KAG2929957.1"/>
    </source>
</evidence>
<dbReference type="VEuPathDB" id="FungiDB:PC110_g1389"/>
<organism evidence="2 4">
    <name type="scientific">Phytophthora cactorum</name>
    <dbReference type="NCBI Taxonomy" id="29920"/>
    <lineage>
        <taxon>Eukaryota</taxon>
        <taxon>Sar</taxon>
        <taxon>Stramenopiles</taxon>
        <taxon>Oomycota</taxon>
        <taxon>Peronosporomycetes</taxon>
        <taxon>Peronosporales</taxon>
        <taxon>Peronosporaceae</taxon>
        <taxon>Phytophthora</taxon>
    </lineage>
</organism>
<accession>A0A8T0Z3W3</accession>
<dbReference type="SMART" id="SM00239">
    <property type="entry name" value="C2"/>
    <property type="match status" value="1"/>
</dbReference>
<dbReference type="SUPFAM" id="SSF49562">
    <property type="entry name" value="C2 domain (Calcium/lipid-binding domain, CaLB)"/>
    <property type="match status" value="1"/>
</dbReference>
<comment type="caution">
    <text evidence="2">The sequence shown here is derived from an EMBL/GenBank/DDBJ whole genome shotgun (WGS) entry which is preliminary data.</text>
</comment>
<sequence>MVLLRVNSAKLTATSNASASNTSKLELLRDLEPKTLNELLRDDLPRWVKFPDVEKCEWLNKVIAGMWPYAKLVLARSMKEALEVSTESSLGSIDDEQMTTDVDLLVVTENSEVVVSLSNPILHLALNVEISDFVLRGMLLVVLKPLFPLWPTFGAVAVSFIEKPAPAGDAVYEPNGAASTLNDSSQDTERSCGAPLLVANKVLIPFVDDQSMLDMESLVANHSCGVLLIRGLQSSSNFAGQMYQFLMIDPQTQDLFATLECSEILQSRKQVDSAWIRLDHLKPRVGCAEHASFGCVGDRRAEFEVSWYPFARPRGSQQEEEAPLPDDVARTGVVFMKLLRCERLASMDVNRTLDPYVVFSVGCRTKQSTVKRHTFNPIWDPPESFELLVADYQHDEMSVLVMDSNLLKTDDTVSRVQIGLEPVQRTHRLTDIWLLEGNCGSVTLEPGWRGC</sequence>
<evidence type="ECO:0000313" key="2">
    <source>
        <dbReference type="EMBL" id="KAG2856966.1"/>
    </source>
</evidence>
<protein>
    <recommendedName>
        <fullName evidence="1">C2 domain-containing protein</fullName>
    </recommendedName>
</protein>
<evidence type="ECO:0000259" key="1">
    <source>
        <dbReference type="PROSITE" id="PS50004"/>
    </source>
</evidence>
<dbReference type="Proteomes" id="UP000736787">
    <property type="component" value="Unassembled WGS sequence"/>
</dbReference>
<dbReference type="InterPro" id="IPR051634">
    <property type="entry name" value="Extended_Synaptotagmin"/>
</dbReference>
<dbReference type="Gene3D" id="2.60.40.150">
    <property type="entry name" value="C2 domain"/>
    <property type="match status" value="1"/>
</dbReference>
<dbReference type="PANTHER" id="PTHR45761:SF1">
    <property type="entry name" value="EXTENDED SYNAPTOTAGMIN-LIKE PROTEIN 2, ISOFORM C"/>
    <property type="match status" value="1"/>
</dbReference>
<dbReference type="EMBL" id="RCMG01000309">
    <property type="protein sequence ID" value="KAG2856966.1"/>
    <property type="molecule type" value="Genomic_DNA"/>
</dbReference>
<dbReference type="Pfam" id="PF00168">
    <property type="entry name" value="C2"/>
    <property type="match status" value="1"/>
</dbReference>
<dbReference type="VEuPathDB" id="FungiDB:PC110_g16963"/>
<dbReference type="Proteomes" id="UP000735874">
    <property type="component" value="Unassembled WGS sequence"/>
</dbReference>
<dbReference type="AlphaFoldDB" id="A0A8T0Z3W3"/>
<name>A0A8T0Z3W3_9STRA</name>